<dbReference type="Proteomes" id="UP000057737">
    <property type="component" value="Unassembled WGS sequence"/>
</dbReference>
<dbReference type="EMBL" id="LNCU01000011">
    <property type="protein sequence ID" value="KWV60833.1"/>
    <property type="molecule type" value="Genomic_DNA"/>
</dbReference>
<name>A0A109K597_9BRAD</name>
<comment type="caution">
    <text evidence="1">The sequence shown here is derived from an EMBL/GenBank/DDBJ whole genome shotgun (WGS) entry which is preliminary data.</text>
</comment>
<keyword evidence="2" id="KW-1185">Reference proteome</keyword>
<gene>
    <name evidence="1" type="ORF">AS156_27765</name>
</gene>
<proteinExistence type="predicted"/>
<evidence type="ECO:0000313" key="2">
    <source>
        <dbReference type="Proteomes" id="UP000057737"/>
    </source>
</evidence>
<sequence>MRKRRACQVVARRLGLNVNRVAALSQRASEAGLLPVATGSDRPHLTNLEFARLLICAVADDGLGKVPTTVRSFAALEGDGLQFVDWLEGAISGRVCLDGLLSIVFQLEPPACAVITGSAQMEFGQRADNHTTRVTAISGEALRNIVSDFQNDAWAGR</sequence>
<organism evidence="1 2">
    <name type="scientific">Bradyrhizobium macuxiense</name>
    <dbReference type="NCBI Taxonomy" id="1755647"/>
    <lineage>
        <taxon>Bacteria</taxon>
        <taxon>Pseudomonadati</taxon>
        <taxon>Pseudomonadota</taxon>
        <taxon>Alphaproteobacteria</taxon>
        <taxon>Hyphomicrobiales</taxon>
        <taxon>Nitrobacteraceae</taxon>
        <taxon>Bradyrhizobium</taxon>
    </lineage>
</organism>
<dbReference type="OrthoDB" id="8445852at2"/>
<protein>
    <submittedName>
        <fullName evidence="1">Uncharacterized protein</fullName>
    </submittedName>
</protein>
<reference evidence="1 2" key="1">
    <citation type="submission" date="2015-11" db="EMBL/GenBank/DDBJ databases">
        <title>Draft Genome Sequence of the Strain BR 10303 (Bradyrhizobium sp.) isolated from nodules of Centrolobium paraense.</title>
        <authorList>
            <person name="Zelli J.E."/>
            <person name="Simoes-Araujo J.L."/>
            <person name="Barauna A.C."/>
            <person name="Silva K."/>
        </authorList>
    </citation>
    <scope>NUCLEOTIDE SEQUENCE [LARGE SCALE GENOMIC DNA]</scope>
    <source>
        <strain evidence="1 2">BR 10303</strain>
    </source>
</reference>
<evidence type="ECO:0000313" key="1">
    <source>
        <dbReference type="EMBL" id="KWV60833.1"/>
    </source>
</evidence>
<dbReference type="AlphaFoldDB" id="A0A109K597"/>
<dbReference type="RefSeq" id="WP_066499601.1">
    <property type="nucleotide sequence ID" value="NZ_LNCU01000011.1"/>
</dbReference>
<accession>A0A109K597</accession>